<evidence type="ECO:0000256" key="2">
    <source>
        <dbReference type="ARBA" id="ARBA00005641"/>
    </source>
</evidence>
<evidence type="ECO:0000256" key="6">
    <source>
        <dbReference type="ARBA" id="ARBA00023295"/>
    </source>
</evidence>
<keyword evidence="11" id="KW-1185">Reference proteome</keyword>
<name>G4T7S3_SERID</name>
<dbReference type="InterPro" id="IPR001547">
    <property type="entry name" value="Glyco_hydro_5"/>
</dbReference>
<feature type="signal peptide" evidence="8">
    <location>
        <begin position="1"/>
        <end position="19"/>
    </location>
</feature>
<dbReference type="InterPro" id="IPR000254">
    <property type="entry name" value="CBD"/>
</dbReference>
<dbReference type="STRING" id="1109443.G4T7S3"/>
<evidence type="ECO:0000256" key="7">
    <source>
        <dbReference type="RuleBase" id="RU361153"/>
    </source>
</evidence>
<dbReference type="PANTHER" id="PTHR34142:SF1">
    <property type="entry name" value="GLYCOSIDE HYDROLASE FAMILY 5 DOMAIN-CONTAINING PROTEIN"/>
    <property type="match status" value="1"/>
</dbReference>
<dbReference type="InParanoid" id="G4T7S3"/>
<sequence length="426" mass="46576">MKLSLSLAAIAALLPQALGISRWDTCGGGGVTTGKCDDGLVCVELSEYYYQCLKLAPPYSPTSTSTSTSTRTTSTTFVVVYEHPELEQLYLDFSINFYKHLDDDYVQYKFFDVRNIDICLPRCQEVQVLRSSAEFGSAIPGTLNKDYTWPSPSSVDYFLGKGMNFFRIPFMMERMSPPATGLTGPFDSAYLSGLKTIVNYITSKGGYAALDPHNYARYNGSVITDVSLFKTWWKNMATEFLTNDHVIFDLNNEPWGIPATDAAALMQAGLDGVRAAGATQSVFVQGTSWTGAWSWESSGNGDAFKTISDPLNNVVIEMHQYLDTDGSGTNSTCVSPTVGAERLQVATNWLKANNKKGFIGELGAGSNNDCISAIRGALCLMQTSDVWIGFAWWAAGPWWGNYYQSIEPPSGPAIARILPEALLPFA</sequence>
<dbReference type="EC" id="3.2.1.4" evidence="3"/>
<keyword evidence="5 7" id="KW-0378">Hydrolase</keyword>
<evidence type="ECO:0000256" key="4">
    <source>
        <dbReference type="ARBA" id="ARBA00022729"/>
    </source>
</evidence>
<dbReference type="eggNOG" id="ENOG502QXN4">
    <property type="taxonomic scope" value="Eukaryota"/>
</dbReference>
<dbReference type="Pfam" id="PF00150">
    <property type="entry name" value="Cellulase"/>
    <property type="match status" value="1"/>
</dbReference>
<dbReference type="OMA" id="FRMERLI"/>
<dbReference type="EMBL" id="CAFZ01000013">
    <property type="protein sequence ID" value="CCA67360.1"/>
    <property type="molecule type" value="Genomic_DNA"/>
</dbReference>
<feature type="chain" id="PRO_5003468250" description="cellulase" evidence="8">
    <location>
        <begin position="20"/>
        <end position="426"/>
    </location>
</feature>
<gene>
    <name evidence="10" type="ORF">PIIN_01190</name>
</gene>
<dbReference type="GO" id="GO:0009251">
    <property type="term" value="P:glucan catabolic process"/>
    <property type="evidence" value="ECO:0007669"/>
    <property type="project" value="TreeGrafter"/>
</dbReference>
<feature type="domain" description="CBM1" evidence="9">
    <location>
        <begin position="21"/>
        <end position="53"/>
    </location>
</feature>
<dbReference type="HOGENOM" id="CLU_029718_0_1_1"/>
<dbReference type="SMART" id="SM00236">
    <property type="entry name" value="fCBD"/>
    <property type="match status" value="1"/>
</dbReference>
<comment type="catalytic activity">
    <reaction evidence="1">
        <text>Endohydrolysis of (1-&gt;4)-beta-D-glucosidic linkages in cellulose, lichenin and cereal beta-D-glucans.</text>
        <dbReference type="EC" id="3.2.1.4"/>
    </reaction>
</comment>
<keyword evidence="4 8" id="KW-0732">Signal</keyword>
<dbReference type="Proteomes" id="UP000007148">
    <property type="component" value="Unassembled WGS sequence"/>
</dbReference>
<evidence type="ECO:0000256" key="8">
    <source>
        <dbReference type="SAM" id="SignalP"/>
    </source>
</evidence>
<dbReference type="InterPro" id="IPR017853">
    <property type="entry name" value="GH"/>
</dbReference>
<dbReference type="AlphaFoldDB" id="G4T7S3"/>
<evidence type="ECO:0000256" key="1">
    <source>
        <dbReference type="ARBA" id="ARBA00000966"/>
    </source>
</evidence>
<accession>G4T7S3</accession>
<dbReference type="OrthoDB" id="5823761at2759"/>
<dbReference type="SUPFAM" id="SSF51445">
    <property type="entry name" value="(Trans)glycosidases"/>
    <property type="match status" value="1"/>
</dbReference>
<keyword evidence="6 7" id="KW-0326">Glycosidase</keyword>
<evidence type="ECO:0000256" key="5">
    <source>
        <dbReference type="ARBA" id="ARBA00022801"/>
    </source>
</evidence>
<proteinExistence type="inferred from homology"/>
<comment type="similarity">
    <text evidence="2 7">Belongs to the glycosyl hydrolase 5 (cellulase A) family.</text>
</comment>
<dbReference type="Gene3D" id="3.20.20.80">
    <property type="entry name" value="Glycosidases"/>
    <property type="match status" value="1"/>
</dbReference>
<comment type="caution">
    <text evidence="10">The sequence shown here is derived from an EMBL/GenBank/DDBJ whole genome shotgun (WGS) entry which is preliminary data.</text>
</comment>
<dbReference type="GO" id="GO:0008810">
    <property type="term" value="F:cellulase activity"/>
    <property type="evidence" value="ECO:0007669"/>
    <property type="project" value="UniProtKB-EC"/>
</dbReference>
<dbReference type="GO" id="GO:0030248">
    <property type="term" value="F:cellulose binding"/>
    <property type="evidence" value="ECO:0007669"/>
    <property type="project" value="InterPro"/>
</dbReference>
<organism evidence="10 11">
    <name type="scientific">Serendipita indica (strain DSM 11827)</name>
    <name type="common">Root endophyte fungus</name>
    <name type="synonym">Piriformospora indica</name>
    <dbReference type="NCBI Taxonomy" id="1109443"/>
    <lineage>
        <taxon>Eukaryota</taxon>
        <taxon>Fungi</taxon>
        <taxon>Dikarya</taxon>
        <taxon>Basidiomycota</taxon>
        <taxon>Agaricomycotina</taxon>
        <taxon>Agaricomycetes</taxon>
        <taxon>Sebacinales</taxon>
        <taxon>Serendipitaceae</taxon>
        <taxon>Serendipita</taxon>
    </lineage>
</organism>
<dbReference type="PANTHER" id="PTHR34142">
    <property type="entry name" value="ENDO-BETA-1,4-GLUCANASE A"/>
    <property type="match status" value="1"/>
</dbReference>
<evidence type="ECO:0000256" key="3">
    <source>
        <dbReference type="ARBA" id="ARBA00012601"/>
    </source>
</evidence>
<protein>
    <recommendedName>
        <fullName evidence="3">cellulase</fullName>
        <ecNumber evidence="3">3.2.1.4</ecNumber>
    </recommendedName>
</protein>
<evidence type="ECO:0000313" key="11">
    <source>
        <dbReference type="Proteomes" id="UP000007148"/>
    </source>
</evidence>
<evidence type="ECO:0000259" key="9">
    <source>
        <dbReference type="SMART" id="SM00236"/>
    </source>
</evidence>
<reference evidence="10 11" key="1">
    <citation type="journal article" date="2011" name="PLoS Pathog.">
        <title>Endophytic Life Strategies Decoded by Genome and Transcriptome Analyses of the Mutualistic Root Symbiont Piriformospora indica.</title>
        <authorList>
            <person name="Zuccaro A."/>
            <person name="Lahrmann U."/>
            <person name="Guldener U."/>
            <person name="Langen G."/>
            <person name="Pfiffi S."/>
            <person name="Biedenkopf D."/>
            <person name="Wong P."/>
            <person name="Samans B."/>
            <person name="Grimm C."/>
            <person name="Basiewicz M."/>
            <person name="Murat C."/>
            <person name="Martin F."/>
            <person name="Kogel K.H."/>
        </authorList>
    </citation>
    <scope>NUCLEOTIDE SEQUENCE [LARGE SCALE GENOMIC DNA]</scope>
    <source>
        <strain evidence="10 11">DSM 11827</strain>
    </source>
</reference>
<dbReference type="GO" id="GO:0005576">
    <property type="term" value="C:extracellular region"/>
    <property type="evidence" value="ECO:0007669"/>
    <property type="project" value="InterPro"/>
</dbReference>
<evidence type="ECO:0000313" key="10">
    <source>
        <dbReference type="EMBL" id="CCA67360.1"/>
    </source>
</evidence>